<dbReference type="AlphaFoldDB" id="A0A498KAV3"/>
<gene>
    <name evidence="1" type="ORF">DVH24_002731</name>
</gene>
<reference evidence="1 2" key="1">
    <citation type="submission" date="2018-10" db="EMBL/GenBank/DDBJ databases">
        <title>A high-quality apple genome assembly.</title>
        <authorList>
            <person name="Hu J."/>
        </authorList>
    </citation>
    <scope>NUCLEOTIDE SEQUENCE [LARGE SCALE GENOMIC DNA]</scope>
    <source>
        <strain evidence="2">cv. HFTH1</strain>
        <tissue evidence="1">Young leaf</tissue>
    </source>
</reference>
<evidence type="ECO:0000313" key="2">
    <source>
        <dbReference type="Proteomes" id="UP000290289"/>
    </source>
</evidence>
<dbReference type="Proteomes" id="UP000290289">
    <property type="component" value="Chromosome 3"/>
</dbReference>
<name>A0A498KAV3_MALDO</name>
<evidence type="ECO:0000313" key="1">
    <source>
        <dbReference type="EMBL" id="RXI02653.1"/>
    </source>
</evidence>
<proteinExistence type="predicted"/>
<protein>
    <submittedName>
        <fullName evidence="1">Uncharacterized protein</fullName>
    </submittedName>
</protein>
<comment type="caution">
    <text evidence="1">The sequence shown here is derived from an EMBL/GenBank/DDBJ whole genome shotgun (WGS) entry which is preliminary data.</text>
</comment>
<accession>A0A498KAV3</accession>
<dbReference type="EMBL" id="RDQH01000329">
    <property type="protein sequence ID" value="RXI02653.1"/>
    <property type="molecule type" value="Genomic_DNA"/>
</dbReference>
<sequence>MQQRLRPRLTNDRLIIPPESSSLPLSKAQIYETVTAGFPTNFRRSMPELDLNPRVFCKFDQMRFFGLA</sequence>
<organism evidence="1 2">
    <name type="scientific">Malus domestica</name>
    <name type="common">Apple</name>
    <name type="synonym">Pyrus malus</name>
    <dbReference type="NCBI Taxonomy" id="3750"/>
    <lineage>
        <taxon>Eukaryota</taxon>
        <taxon>Viridiplantae</taxon>
        <taxon>Streptophyta</taxon>
        <taxon>Embryophyta</taxon>
        <taxon>Tracheophyta</taxon>
        <taxon>Spermatophyta</taxon>
        <taxon>Magnoliopsida</taxon>
        <taxon>eudicotyledons</taxon>
        <taxon>Gunneridae</taxon>
        <taxon>Pentapetalae</taxon>
        <taxon>rosids</taxon>
        <taxon>fabids</taxon>
        <taxon>Rosales</taxon>
        <taxon>Rosaceae</taxon>
        <taxon>Amygdaloideae</taxon>
        <taxon>Maleae</taxon>
        <taxon>Malus</taxon>
    </lineage>
</organism>
<keyword evidence="2" id="KW-1185">Reference proteome</keyword>